<name>A0ABR1YZ41_9PEZI</name>
<evidence type="ECO:0000256" key="2">
    <source>
        <dbReference type="SAM" id="MobiDB-lite"/>
    </source>
</evidence>
<feature type="compositionally biased region" description="Polar residues" evidence="2">
    <location>
        <begin position="471"/>
        <end position="482"/>
    </location>
</feature>
<dbReference type="Pfam" id="PF00076">
    <property type="entry name" value="RRM_1"/>
    <property type="match status" value="1"/>
</dbReference>
<feature type="compositionally biased region" description="Low complexity" evidence="2">
    <location>
        <begin position="761"/>
        <end position="773"/>
    </location>
</feature>
<dbReference type="InterPro" id="IPR052600">
    <property type="entry name" value="Nuc_rcpt_coact/corep"/>
</dbReference>
<dbReference type="PANTHER" id="PTHR23295">
    <property type="entry name" value="NUCLEAR RECEPTOR COACTIVATOR 5-RELATED"/>
    <property type="match status" value="1"/>
</dbReference>
<evidence type="ECO:0000259" key="3">
    <source>
        <dbReference type="PROSITE" id="PS50102"/>
    </source>
</evidence>
<dbReference type="Proteomes" id="UP001492380">
    <property type="component" value="Unassembled WGS sequence"/>
</dbReference>
<feature type="compositionally biased region" description="Pro residues" evidence="2">
    <location>
        <begin position="829"/>
        <end position="839"/>
    </location>
</feature>
<feature type="compositionally biased region" description="Basic and acidic residues" evidence="2">
    <location>
        <begin position="549"/>
        <end position="561"/>
    </location>
</feature>
<feature type="region of interest" description="Disordered" evidence="2">
    <location>
        <begin position="454"/>
        <end position="603"/>
    </location>
</feature>
<evidence type="ECO:0000313" key="4">
    <source>
        <dbReference type="EMBL" id="KAK8243594.1"/>
    </source>
</evidence>
<organism evidence="4 5">
    <name type="scientific">Phyllosticta capitalensis</name>
    <dbReference type="NCBI Taxonomy" id="121624"/>
    <lineage>
        <taxon>Eukaryota</taxon>
        <taxon>Fungi</taxon>
        <taxon>Dikarya</taxon>
        <taxon>Ascomycota</taxon>
        <taxon>Pezizomycotina</taxon>
        <taxon>Dothideomycetes</taxon>
        <taxon>Dothideomycetes incertae sedis</taxon>
        <taxon>Botryosphaeriales</taxon>
        <taxon>Phyllostictaceae</taxon>
        <taxon>Phyllosticta</taxon>
    </lineage>
</organism>
<dbReference type="InterPro" id="IPR012677">
    <property type="entry name" value="Nucleotide-bd_a/b_plait_sf"/>
</dbReference>
<dbReference type="EMBL" id="JBBWRZ010000002">
    <property type="protein sequence ID" value="KAK8243594.1"/>
    <property type="molecule type" value="Genomic_DNA"/>
</dbReference>
<keyword evidence="1" id="KW-0694">RNA-binding</keyword>
<feature type="compositionally biased region" description="Low complexity" evidence="2">
    <location>
        <begin position="317"/>
        <end position="329"/>
    </location>
</feature>
<dbReference type="Gene3D" id="3.30.70.330">
    <property type="match status" value="1"/>
</dbReference>
<feature type="compositionally biased region" description="Low complexity" evidence="2">
    <location>
        <begin position="840"/>
        <end position="854"/>
    </location>
</feature>
<dbReference type="PANTHER" id="PTHR23295:SF6">
    <property type="entry name" value="NEOSIN, ISOFORM A"/>
    <property type="match status" value="1"/>
</dbReference>
<feature type="compositionally biased region" description="Basic and acidic residues" evidence="2">
    <location>
        <begin position="332"/>
        <end position="346"/>
    </location>
</feature>
<feature type="compositionally biased region" description="Polar residues" evidence="2">
    <location>
        <begin position="796"/>
        <end position="810"/>
    </location>
</feature>
<gene>
    <name evidence="4" type="ORF">HDK90DRAFT_462520</name>
</gene>
<dbReference type="SMART" id="SM00360">
    <property type="entry name" value="RRM"/>
    <property type="match status" value="1"/>
</dbReference>
<feature type="compositionally biased region" description="Low complexity" evidence="2">
    <location>
        <begin position="216"/>
        <end position="243"/>
    </location>
</feature>
<keyword evidence="5" id="KW-1185">Reference proteome</keyword>
<feature type="compositionally biased region" description="Polar residues" evidence="2">
    <location>
        <begin position="60"/>
        <end position="85"/>
    </location>
</feature>
<feature type="compositionally biased region" description="Basic and acidic residues" evidence="2">
    <location>
        <begin position="522"/>
        <end position="536"/>
    </location>
</feature>
<dbReference type="InterPro" id="IPR000504">
    <property type="entry name" value="RRM_dom"/>
</dbReference>
<feature type="region of interest" description="Disordered" evidence="2">
    <location>
        <begin position="726"/>
        <end position="774"/>
    </location>
</feature>
<feature type="compositionally biased region" description="Pro residues" evidence="2">
    <location>
        <begin position="244"/>
        <end position="254"/>
    </location>
</feature>
<feature type="compositionally biased region" description="Low complexity" evidence="2">
    <location>
        <begin position="567"/>
        <end position="578"/>
    </location>
</feature>
<evidence type="ECO:0000256" key="1">
    <source>
        <dbReference type="PROSITE-ProRule" id="PRU00176"/>
    </source>
</evidence>
<feature type="compositionally biased region" description="Polar residues" evidence="2">
    <location>
        <begin position="160"/>
        <end position="190"/>
    </location>
</feature>
<accession>A0ABR1YZ41</accession>
<dbReference type="InterPro" id="IPR035979">
    <property type="entry name" value="RBD_domain_sf"/>
</dbReference>
<dbReference type="PROSITE" id="PS50102">
    <property type="entry name" value="RRM"/>
    <property type="match status" value="1"/>
</dbReference>
<feature type="domain" description="RRM" evidence="3">
    <location>
        <begin position="384"/>
        <end position="471"/>
    </location>
</feature>
<proteinExistence type="predicted"/>
<evidence type="ECO:0000313" key="5">
    <source>
        <dbReference type="Proteomes" id="UP001492380"/>
    </source>
</evidence>
<sequence length="911" mass="98616">MTTRSPPIEPEEFRGQTLTPVSPKPIHYPAPANIPVLEKQMDPVFNDTATHYPPDDALQDQASNHSSSDSLYAEQPNTADQQHNHSGVPALVNAADDEYARSLELEDGQGADNQDTSKIESFAPQPSHIPADAPSDAALAPTQAGQAASYQPFQPYPNATAASNNQASVTEGSVIQEPSNGTATQNTSNEGGVDFQALLDNLSNASASPENAFAHAANQPQMPAASAAAAPLKSPTTSALPGNPNLPPRPPPQEKPATHPNYTPGEDIRSYHPHAQKNSATTFRTQSGLPPLMTSGAPGTAAQGLPPAAGYQQNPASSMSQRTSSPSTPKYRQRESVDRRNDKDGVDDSDVPWGPEVQKLYDDFLQDERVYVTEGQWDKFPPNSRLFIGGLLKKPDTVGLPDRAGNLPTEKVTKRDLFHLFHRHGKLAQVSIKQAYGFVQFLDADSCLRALQAEQGQPVRGRKIHLEISKPQRSTARNSDTQNSRNGARRRSRSPDYSRGGTGPAPRNVDRYTGTAGPGGSPRRDDFRRNRDDYRPSARSPSPRGYRRGGRDRSRDRYDGRRRSRSRSPYGRGNRYRSPSPRRETEDDLPLPRRQPRDVPDVQILVLQPQDVDRYNSASDSQASEVAWLTEIRSFIAWVERGFQDMGIRCDVLLLSPRLDEGAVVRRQILEGVHAVSRITRSCAVTGKIPLQVFNRSAGSNVTFEEYENLDIATCAQLIRRSKEQSQAAAVQPPAPSYQMSYGMPPAQYGLPPQQPPVPFAAPQQPAAGAPAPDVASLISNLDSDSLQKLLATIGQPGQQPTAATPSTGITPDLSRLLGGAAQPGQPQAGPPQAFPPAQQPQAWQQQPPSQPGANPFASLQGNPALASFFGGQQNASTPQQPPLQQQAAGAPPGGKPDMQEIMAQLAKYRR</sequence>
<feature type="compositionally biased region" description="Polar residues" evidence="2">
    <location>
        <begin position="276"/>
        <end position="288"/>
    </location>
</feature>
<comment type="caution">
    <text evidence="4">The sequence shown here is derived from an EMBL/GenBank/DDBJ whole genome shotgun (WGS) entry which is preliminary data.</text>
</comment>
<feature type="region of interest" description="Disordered" evidence="2">
    <location>
        <begin position="796"/>
        <end position="901"/>
    </location>
</feature>
<feature type="region of interest" description="Disordered" evidence="2">
    <location>
        <begin position="1"/>
        <end position="354"/>
    </location>
</feature>
<dbReference type="SUPFAM" id="SSF54928">
    <property type="entry name" value="RNA-binding domain, RBD"/>
    <property type="match status" value="1"/>
</dbReference>
<feature type="compositionally biased region" description="Low complexity" evidence="2">
    <location>
        <begin position="130"/>
        <end position="148"/>
    </location>
</feature>
<reference evidence="4 5" key="1">
    <citation type="submission" date="2024-04" db="EMBL/GenBank/DDBJ databases">
        <title>Phyllosticta paracitricarpa is synonymous to the EU quarantine fungus P. citricarpa based on phylogenomic analyses.</title>
        <authorList>
            <consortium name="Lawrence Berkeley National Laboratory"/>
            <person name="Van Ingen-Buijs V.A."/>
            <person name="Van Westerhoven A.C."/>
            <person name="Haridas S."/>
            <person name="Skiadas P."/>
            <person name="Martin F."/>
            <person name="Groenewald J.Z."/>
            <person name="Crous P.W."/>
            <person name="Seidl M.F."/>
        </authorList>
    </citation>
    <scope>NUCLEOTIDE SEQUENCE [LARGE SCALE GENOMIC DNA]</scope>
    <source>
        <strain evidence="4 5">CBS 123374</strain>
    </source>
</reference>
<feature type="compositionally biased region" description="Low complexity" evidence="2">
    <location>
        <begin position="819"/>
        <end position="828"/>
    </location>
</feature>
<protein>
    <submittedName>
        <fullName evidence="4">Arginine/serine-rich splicing factor</fullName>
    </submittedName>
</protein>